<feature type="signal peptide" evidence="4">
    <location>
        <begin position="1"/>
        <end position="28"/>
    </location>
</feature>
<dbReference type="EMBL" id="BMWV01000007">
    <property type="protein sequence ID" value="GGY49062.1"/>
    <property type="molecule type" value="Genomic_DNA"/>
</dbReference>
<evidence type="ECO:0000259" key="7">
    <source>
        <dbReference type="Pfam" id="PF02837"/>
    </source>
</evidence>
<evidence type="ECO:0000313" key="10">
    <source>
        <dbReference type="Proteomes" id="UP000628442"/>
    </source>
</evidence>
<evidence type="ECO:0000259" key="8">
    <source>
        <dbReference type="Pfam" id="PF11721"/>
    </source>
</evidence>
<dbReference type="Gene3D" id="2.60.120.430">
    <property type="entry name" value="Galactose-binding lectin"/>
    <property type="match status" value="1"/>
</dbReference>
<evidence type="ECO:0000313" key="9">
    <source>
        <dbReference type="EMBL" id="GGY49062.1"/>
    </source>
</evidence>
<dbReference type="InterPro" id="IPR008979">
    <property type="entry name" value="Galactose-bd-like_sf"/>
</dbReference>
<accession>A0AA87XYS5</accession>
<evidence type="ECO:0000256" key="2">
    <source>
        <dbReference type="ARBA" id="ARBA00022801"/>
    </source>
</evidence>
<feature type="domain" description="Glycoside hydrolase family 2 immunoglobulin-like beta-sandwich" evidence="5">
    <location>
        <begin position="220"/>
        <end position="318"/>
    </location>
</feature>
<feature type="chain" id="PRO_5041633674" evidence="4">
    <location>
        <begin position="29"/>
        <end position="886"/>
    </location>
</feature>
<feature type="domain" description="Glycosyl hydrolases family 2 sugar binding" evidence="7">
    <location>
        <begin position="88"/>
        <end position="197"/>
    </location>
</feature>
<keyword evidence="4" id="KW-0732">Signal</keyword>
<keyword evidence="3" id="KW-0326">Glycosidase</keyword>
<comment type="similarity">
    <text evidence="1">Belongs to the glycosyl hydrolase 2 family.</text>
</comment>
<keyword evidence="2" id="KW-0378">Hydrolase</keyword>
<dbReference type="PRINTS" id="PR00132">
    <property type="entry name" value="GLHYDRLASE2"/>
</dbReference>
<dbReference type="Gene3D" id="2.60.120.260">
    <property type="entry name" value="Galactose-binding domain-like"/>
    <property type="match status" value="1"/>
</dbReference>
<reference evidence="9" key="1">
    <citation type="journal article" date="2014" name="Int. J. Syst. Evol. Microbiol.">
        <title>Complete genome sequence of Corynebacterium casei LMG S-19264T (=DSM 44701T), isolated from a smear-ripened cheese.</title>
        <authorList>
            <consortium name="US DOE Joint Genome Institute (JGI-PGF)"/>
            <person name="Walter F."/>
            <person name="Albersmeier A."/>
            <person name="Kalinowski J."/>
            <person name="Ruckert C."/>
        </authorList>
    </citation>
    <scope>NUCLEOTIDE SEQUENCE</scope>
    <source>
        <strain evidence="9">KCTC 12343</strain>
    </source>
</reference>
<dbReference type="AlphaFoldDB" id="A0AA87XYS5"/>
<protein>
    <submittedName>
        <fullName evidence="9">Beta-galactosidase</fullName>
    </submittedName>
</protein>
<evidence type="ECO:0000259" key="5">
    <source>
        <dbReference type="Pfam" id="PF00703"/>
    </source>
</evidence>
<proteinExistence type="inferred from homology"/>
<dbReference type="Pfam" id="PF00703">
    <property type="entry name" value="Glyco_hydro_2"/>
    <property type="match status" value="1"/>
</dbReference>
<dbReference type="PANTHER" id="PTHR42732:SF1">
    <property type="entry name" value="BETA-MANNOSIDASE"/>
    <property type="match status" value="1"/>
</dbReference>
<feature type="domain" description="Malectin" evidence="8">
    <location>
        <begin position="774"/>
        <end position="879"/>
    </location>
</feature>
<dbReference type="SUPFAM" id="SSF49785">
    <property type="entry name" value="Galactose-binding domain-like"/>
    <property type="match status" value="1"/>
</dbReference>
<dbReference type="InterPro" id="IPR006102">
    <property type="entry name" value="Ig-like_GH2"/>
</dbReference>
<name>A0AA87XYS5_9BURK</name>
<dbReference type="InterPro" id="IPR021720">
    <property type="entry name" value="Malectin_dom"/>
</dbReference>
<gene>
    <name evidence="9" type="ORF">GCM10007387_34180</name>
</gene>
<dbReference type="InterPro" id="IPR036156">
    <property type="entry name" value="Beta-gal/glucu_dom_sf"/>
</dbReference>
<feature type="domain" description="Glycoside hydrolase family 2 catalytic" evidence="6">
    <location>
        <begin position="325"/>
        <end position="639"/>
    </location>
</feature>
<dbReference type="GO" id="GO:0004553">
    <property type="term" value="F:hydrolase activity, hydrolyzing O-glycosyl compounds"/>
    <property type="evidence" value="ECO:0007669"/>
    <property type="project" value="InterPro"/>
</dbReference>
<dbReference type="Pfam" id="PF02837">
    <property type="entry name" value="Glyco_hydro_2_N"/>
    <property type="match status" value="1"/>
</dbReference>
<evidence type="ECO:0000259" key="6">
    <source>
        <dbReference type="Pfam" id="PF02836"/>
    </source>
</evidence>
<dbReference type="Gene3D" id="3.20.20.80">
    <property type="entry name" value="Glycosidases"/>
    <property type="match status" value="1"/>
</dbReference>
<dbReference type="Proteomes" id="UP000628442">
    <property type="component" value="Unassembled WGS sequence"/>
</dbReference>
<evidence type="ECO:0000256" key="4">
    <source>
        <dbReference type="SAM" id="SignalP"/>
    </source>
</evidence>
<reference evidence="9" key="2">
    <citation type="submission" date="2022-12" db="EMBL/GenBank/DDBJ databases">
        <authorList>
            <person name="Sun Q."/>
            <person name="Kim S."/>
        </authorList>
    </citation>
    <scope>NUCLEOTIDE SEQUENCE</scope>
    <source>
        <strain evidence="9">KCTC 12343</strain>
    </source>
</reference>
<dbReference type="Gene3D" id="2.60.40.10">
    <property type="entry name" value="Immunoglobulins"/>
    <property type="match status" value="2"/>
</dbReference>
<dbReference type="InterPro" id="IPR006101">
    <property type="entry name" value="Glyco_hydro_2"/>
</dbReference>
<comment type="caution">
    <text evidence="9">The sequence shown here is derived from an EMBL/GenBank/DDBJ whole genome shotgun (WGS) entry which is preliminary data.</text>
</comment>
<sequence length="886" mass="96573">MNKMQHSWGAAVMVAITLSAGVPSPAMAAPASVAKVRTEAVLDQGWRFLFRQDGSAQPGAADPAWQAVTLPHTWNRIGGHIDKAPGYDDRRGQGWYQLDFKAPAAAAKPRRSWLQFDGASIVTDVWLNGSKVGTHRGGVSGFRFDVSDHLRPGTNRLMVRTDNTAPETKGSATAETLPMGGDWFMFGGLYRKVSLVTSDPLHLELDDHGGPGVYARTLQVGDSSATVEVVARVRNDTGKAEPATVRYALLDAAGAVVASASDKLQVRSGASEERKVTLTVPNPRLWNGRADPYLYRLKVDVLAAGRVRDTVTRNFGIRTMRFDPDGGFFLNGKRLALHGVNRHQESGANGWAGTDEELARDYALITEIGANTVRLAHYQHAQAEYDLADRLGLVVWAEIPLVNLTAPHGMAAATPAFIENAETHLRELIRQNHHHPSIAAWSIANEPNLMGLWSPLKPATLPLLRRLAELSRDEDPSRPAVLASCCGTIPGETTPGEKQPGLDAPPEAVDVFGVNVYAGWYYGTTGDLGKYLDRVHAHYPAKSLSVTEYGAGGGLTQHSDNPLGGPVNAMGRPHPEQFQAHVHETSWPQLRDRHYLWGTWLWNMFDFSSPSRQEGDLTDTNNKGIVSFDRSVRKEAFYFYKAHWNPEPMLYLAGHRYTRRAIPFADVKAYSNAAEARLTVNGRDLGTAACIERVCRWRMVALAKGDNVVEVSASLAGRDMRDRAVWQREEGPDTYRILAGQVAVTDTAAGLHGSDDFFTGGEGQLLNRAGFGKRPNKVVGGAQDQGLYQAWRTGDFHYDLPLPDGEYALTLRFVEPDEKAGKGQRVFDVVAGGKVVLENVDIAAEAGTMVAHERIVPITVQGGMARIGFVSKKGKAIVSAISVAPR</sequence>
<evidence type="ECO:0000256" key="1">
    <source>
        <dbReference type="ARBA" id="ARBA00007401"/>
    </source>
</evidence>
<dbReference type="PANTHER" id="PTHR42732">
    <property type="entry name" value="BETA-GALACTOSIDASE"/>
    <property type="match status" value="1"/>
</dbReference>
<dbReference type="SUPFAM" id="SSF51445">
    <property type="entry name" value="(Trans)glycosidases"/>
    <property type="match status" value="1"/>
</dbReference>
<dbReference type="InterPro" id="IPR017853">
    <property type="entry name" value="GH"/>
</dbReference>
<dbReference type="InterPro" id="IPR006104">
    <property type="entry name" value="Glyco_hydro_2_N"/>
</dbReference>
<dbReference type="InterPro" id="IPR006103">
    <property type="entry name" value="Glyco_hydro_2_cat"/>
</dbReference>
<dbReference type="InterPro" id="IPR051913">
    <property type="entry name" value="GH2_Domain-Containing"/>
</dbReference>
<dbReference type="GO" id="GO:0005975">
    <property type="term" value="P:carbohydrate metabolic process"/>
    <property type="evidence" value="ECO:0007669"/>
    <property type="project" value="InterPro"/>
</dbReference>
<organism evidence="9 10">
    <name type="scientific">Pseudoduganella albidiflava</name>
    <dbReference type="NCBI Taxonomy" id="321983"/>
    <lineage>
        <taxon>Bacteria</taxon>
        <taxon>Pseudomonadati</taxon>
        <taxon>Pseudomonadota</taxon>
        <taxon>Betaproteobacteria</taxon>
        <taxon>Burkholderiales</taxon>
        <taxon>Oxalobacteraceae</taxon>
        <taxon>Telluria group</taxon>
        <taxon>Pseudoduganella</taxon>
    </lineage>
</organism>
<evidence type="ECO:0000256" key="3">
    <source>
        <dbReference type="ARBA" id="ARBA00023295"/>
    </source>
</evidence>
<dbReference type="SUPFAM" id="SSF49303">
    <property type="entry name" value="beta-Galactosidase/glucuronidase domain"/>
    <property type="match status" value="1"/>
</dbReference>
<dbReference type="InterPro" id="IPR013783">
    <property type="entry name" value="Ig-like_fold"/>
</dbReference>
<dbReference type="Pfam" id="PF11721">
    <property type="entry name" value="Malectin"/>
    <property type="match status" value="1"/>
</dbReference>
<dbReference type="Pfam" id="PF02836">
    <property type="entry name" value="Glyco_hydro_2_C"/>
    <property type="match status" value="1"/>
</dbReference>